<comment type="subcellular location">
    <subcellularLocation>
        <location evidence="1">Nucleus</location>
    </subcellularLocation>
</comment>
<evidence type="ECO:0000256" key="1">
    <source>
        <dbReference type="ARBA" id="ARBA00004123"/>
    </source>
</evidence>
<dbReference type="InterPro" id="IPR011989">
    <property type="entry name" value="ARM-like"/>
</dbReference>
<keyword evidence="8" id="KW-1185">Reference proteome</keyword>
<feature type="domain" description="Importin N-terminal" evidence="6">
    <location>
        <begin position="29"/>
        <end position="101"/>
    </location>
</feature>
<proteinExistence type="inferred from homology"/>
<dbReference type="PROSITE" id="PS50166">
    <property type="entry name" value="IMPORTIN_B_NT"/>
    <property type="match status" value="1"/>
</dbReference>
<dbReference type="PANTHER" id="PTHR10997">
    <property type="entry name" value="IMPORTIN-7, 8, 11"/>
    <property type="match status" value="1"/>
</dbReference>
<evidence type="ECO:0000256" key="2">
    <source>
        <dbReference type="ARBA" id="ARBA00007991"/>
    </source>
</evidence>
<accession>A0A8K0CD24</accession>
<dbReference type="InterPro" id="IPR016024">
    <property type="entry name" value="ARM-type_fold"/>
</dbReference>
<keyword evidence="3" id="KW-0813">Transport</keyword>
<evidence type="ECO:0000256" key="4">
    <source>
        <dbReference type="ARBA" id="ARBA00023242"/>
    </source>
</evidence>
<dbReference type="GO" id="GO:0005829">
    <property type="term" value="C:cytosol"/>
    <property type="evidence" value="ECO:0007669"/>
    <property type="project" value="TreeGrafter"/>
</dbReference>
<evidence type="ECO:0000259" key="6">
    <source>
        <dbReference type="PROSITE" id="PS50166"/>
    </source>
</evidence>
<comment type="caution">
    <text evidence="7">The sequence shown here is derived from an EMBL/GenBank/DDBJ whole genome shotgun (WGS) entry which is preliminary data.</text>
</comment>
<dbReference type="GO" id="GO:0005635">
    <property type="term" value="C:nuclear envelope"/>
    <property type="evidence" value="ECO:0007669"/>
    <property type="project" value="TreeGrafter"/>
</dbReference>
<gene>
    <name evidence="7" type="ORF">ILUMI_22279</name>
</gene>
<evidence type="ECO:0000256" key="5">
    <source>
        <dbReference type="SAM" id="MobiDB-lite"/>
    </source>
</evidence>
<dbReference type="SMART" id="SM00913">
    <property type="entry name" value="IBN_N"/>
    <property type="match status" value="1"/>
</dbReference>
<feature type="region of interest" description="Disordered" evidence="5">
    <location>
        <begin position="915"/>
        <end position="934"/>
    </location>
</feature>
<evidence type="ECO:0000313" key="8">
    <source>
        <dbReference type="Proteomes" id="UP000801492"/>
    </source>
</evidence>
<evidence type="ECO:0000256" key="3">
    <source>
        <dbReference type="ARBA" id="ARBA00022448"/>
    </source>
</evidence>
<keyword evidence="4" id="KW-0539">Nucleus</keyword>
<dbReference type="OrthoDB" id="431626at2759"/>
<dbReference type="InterPro" id="IPR058669">
    <property type="entry name" value="TPR_IPO7/11-like"/>
</dbReference>
<dbReference type="GO" id="GO:0006606">
    <property type="term" value="P:protein import into nucleus"/>
    <property type="evidence" value="ECO:0007669"/>
    <property type="project" value="TreeGrafter"/>
</dbReference>
<dbReference type="InterPro" id="IPR001494">
    <property type="entry name" value="Importin-beta_N"/>
</dbReference>
<dbReference type="Gene3D" id="1.25.10.10">
    <property type="entry name" value="Leucine-rich Repeat Variant"/>
    <property type="match status" value="1"/>
</dbReference>
<dbReference type="SUPFAM" id="SSF48371">
    <property type="entry name" value="ARM repeat"/>
    <property type="match status" value="1"/>
</dbReference>
<evidence type="ECO:0000313" key="7">
    <source>
        <dbReference type="EMBL" id="KAF2883894.1"/>
    </source>
</evidence>
<reference evidence="7" key="1">
    <citation type="submission" date="2019-08" db="EMBL/GenBank/DDBJ databases">
        <title>The genome of the North American firefly Photinus pyralis.</title>
        <authorList>
            <consortium name="Photinus pyralis genome working group"/>
            <person name="Fallon T.R."/>
            <person name="Sander Lower S.E."/>
            <person name="Weng J.-K."/>
        </authorList>
    </citation>
    <scope>NUCLEOTIDE SEQUENCE</scope>
    <source>
        <strain evidence="7">TRF0915ILg1</strain>
        <tissue evidence="7">Whole body</tissue>
    </source>
</reference>
<comment type="similarity">
    <text evidence="2">Belongs to the importin beta family.</text>
</comment>
<organism evidence="7 8">
    <name type="scientific">Ignelater luminosus</name>
    <name type="common">Cucubano</name>
    <name type="synonym">Pyrophorus luminosus</name>
    <dbReference type="NCBI Taxonomy" id="2038154"/>
    <lineage>
        <taxon>Eukaryota</taxon>
        <taxon>Metazoa</taxon>
        <taxon>Ecdysozoa</taxon>
        <taxon>Arthropoda</taxon>
        <taxon>Hexapoda</taxon>
        <taxon>Insecta</taxon>
        <taxon>Pterygota</taxon>
        <taxon>Neoptera</taxon>
        <taxon>Endopterygota</taxon>
        <taxon>Coleoptera</taxon>
        <taxon>Polyphaga</taxon>
        <taxon>Elateriformia</taxon>
        <taxon>Elateroidea</taxon>
        <taxon>Elateridae</taxon>
        <taxon>Agrypninae</taxon>
        <taxon>Pyrophorini</taxon>
        <taxon>Ignelater</taxon>
    </lineage>
</organism>
<sequence>MKPEIALKNALLEIISCMLSPNSEDRRIAEERKKALEVTDEYALLLLEILLTAEEALEERQMAAILLEHYVRNHWSDLEEEFVPPKASDFVKVKIKTVLPMGLSDHLGKIQNHIAYILANIAAYDYPNDWPNMGDSIFSRIQLDDCLGVISFINEFSRLGTRYQLNSCAEQIYSTLFAISKENTKYSTKIRAEAVCSLCSFLYAHSLDLKEKQKLMDSNTVTKFCELLANQLVLPHPEQSDYELKSQILVFYSMLLVQMPEAVVQSIINILPNIWQILSRCGEMYDEVLANEISPYRDPTENLEDPPRFYVLAFHVFHVLHTLINTHQAAYSISGVLPDLVYYMILFMGIPKEVELLWKSDPDIYISDDLSNDCCADSSVRVLSKELLILITTELEASQVLNALSIAVDKHVHLCKGKSESYYWRVMEAVMYAVGSINNYIISLYKQKQIGNFDILDYLTQWAEEIGPCPSWLMLARIMWVGGQYALLLHANDISTYVMTTIHNLRESSFILRYSAMRAISLHLDKMTQSEFRAIYMEIRDPIAHALIYALEHSQGEILHVGLHALENLLKPLPPIIESIQNEVITLMLHLFLRNLAFPEIVSDLHGIVKQLCENNNCYKNLENRFLSVLVTIINNTIQTENGSSSESYSCAIEFLNTMVKHSPTPISDELLRSFFTVYGCMVTSEDAIVTQCGADCLRTYLCKVPQQIITLTDNEGFTGADYMLNTLRYFLDPQKMEFYCKQVGKLCITAIHTLGTNLDLQIGFLLKDMLSSMQRTSDVAVEESLLVIFASLFYTHLDTVIYYLTLIPGPQGESALTFVLNRWLSKCYNFGSRYQCNLNILALAKLIEHTILKQDQRVADIKVWGDPIPEAYIHESPYLKHTTVHYTEIPVLLKIVKFLLLVLQRELRTREAESETIRSLGPGRTEHDREQDKRNLSLPEFEEVFQVDELSDISDYDSRWDSDTDSLDGDNPVYNMKLCDFLSNFLKNLAESGYFNKCMQFLDDGEKKALIKIGVNMGI</sequence>
<dbReference type="Proteomes" id="UP000801492">
    <property type="component" value="Unassembled WGS sequence"/>
</dbReference>
<dbReference type="Pfam" id="PF25758">
    <property type="entry name" value="TPR_IPO11"/>
    <property type="match status" value="1"/>
</dbReference>
<name>A0A8K0CD24_IGNLU</name>
<dbReference type="GO" id="GO:0031267">
    <property type="term" value="F:small GTPase binding"/>
    <property type="evidence" value="ECO:0007669"/>
    <property type="project" value="InterPro"/>
</dbReference>
<feature type="compositionally biased region" description="Basic and acidic residues" evidence="5">
    <location>
        <begin position="925"/>
        <end position="934"/>
    </location>
</feature>
<dbReference type="Pfam" id="PF03810">
    <property type="entry name" value="IBN_N"/>
    <property type="match status" value="1"/>
</dbReference>
<dbReference type="EMBL" id="VTPC01090256">
    <property type="protein sequence ID" value="KAF2883894.1"/>
    <property type="molecule type" value="Genomic_DNA"/>
</dbReference>
<dbReference type="AlphaFoldDB" id="A0A8K0CD24"/>
<dbReference type="PANTHER" id="PTHR10997:SF9">
    <property type="entry name" value="IMPORTIN-9"/>
    <property type="match status" value="1"/>
</dbReference>
<protein>
    <recommendedName>
        <fullName evidence="6">Importin N-terminal domain-containing protein</fullName>
    </recommendedName>
</protein>